<feature type="transmembrane region" description="Helical" evidence="6">
    <location>
        <begin position="282"/>
        <end position="299"/>
    </location>
</feature>
<feature type="transmembrane region" description="Helical" evidence="6">
    <location>
        <begin position="212"/>
        <end position="230"/>
    </location>
</feature>
<dbReference type="Gene3D" id="1.20.1250.20">
    <property type="entry name" value="MFS general substrate transporter like domains"/>
    <property type="match status" value="2"/>
</dbReference>
<evidence type="ECO:0000256" key="6">
    <source>
        <dbReference type="SAM" id="Phobius"/>
    </source>
</evidence>
<keyword evidence="3 6" id="KW-1133">Transmembrane helix</keyword>
<keyword evidence="2 6" id="KW-0812">Transmembrane</keyword>
<name>A0A6A6GSR0_VIRVR</name>
<proteinExistence type="predicted"/>
<dbReference type="GO" id="GO:0005886">
    <property type="term" value="C:plasma membrane"/>
    <property type="evidence" value="ECO:0007669"/>
    <property type="project" value="TreeGrafter"/>
</dbReference>
<evidence type="ECO:0000259" key="7">
    <source>
        <dbReference type="PROSITE" id="PS50850"/>
    </source>
</evidence>
<sequence length="548" mass="58821">MSNDLPPDSAASAPESPPRDSVSQTEPSLERNGLSTEKPEEEQQPDITGLKRALIIMPITLVYFLIMLDGAIVSTAIPQITDEFKSLLDVGWYGSAYQLASSAFVPLAGKIFTYFSTKWSFLVFFTIFELGSALCGAAQSSPMLIVGRSIAGLGASGLMNGILTILAAILPPHKIPRVMGINVALGQIGLACGPLIGGALTEYSTWRWCFYINLPIGAVVGGILILLRVPELKPKPPVREVLGTAVSKMDLLGLVLLWPAAIMFFLALQWGGNQYAWDNSRVIGLFVGAAVTFAVFLAWEYRRGDDALMPYSMLRVRVIYSASATMFFFMGVMFIEHYWLPIYFQAVKNNSPLMSGVHLLPTIIAQVIFAMSSGVLTEKLGYYLPWVLSGTALSTIGYGLLSLFNPTTSTGKWIGYQVLYGVGNGAAASGSYIAIQNTVPGASIPTAMAILILCQNLGAAIWLTLAQTAFSNSLHSALKKDAPGVNAEAITAGGARMIRDIVSAEQLPGVLRAYSKGVDATMYLGIGIGVLSFVCAWGLGWKDIRKKT</sequence>
<feature type="transmembrane region" description="Helical" evidence="6">
    <location>
        <begin position="319"/>
        <end position="340"/>
    </location>
</feature>
<dbReference type="GO" id="GO:0022857">
    <property type="term" value="F:transmembrane transporter activity"/>
    <property type="evidence" value="ECO:0007669"/>
    <property type="project" value="InterPro"/>
</dbReference>
<keyword evidence="9" id="KW-1185">Reference proteome</keyword>
<dbReference type="InterPro" id="IPR011701">
    <property type="entry name" value="MFS"/>
</dbReference>
<evidence type="ECO:0000313" key="9">
    <source>
        <dbReference type="Proteomes" id="UP000800092"/>
    </source>
</evidence>
<dbReference type="Pfam" id="PF07690">
    <property type="entry name" value="MFS_1"/>
    <property type="match status" value="1"/>
</dbReference>
<evidence type="ECO:0000256" key="4">
    <source>
        <dbReference type="ARBA" id="ARBA00023136"/>
    </source>
</evidence>
<feature type="transmembrane region" description="Helical" evidence="6">
    <location>
        <begin position="447"/>
        <end position="470"/>
    </location>
</feature>
<feature type="transmembrane region" description="Helical" evidence="6">
    <location>
        <begin position="383"/>
        <end position="401"/>
    </location>
</feature>
<dbReference type="CDD" id="cd17502">
    <property type="entry name" value="MFS_Azr1_MDR_like"/>
    <property type="match status" value="1"/>
</dbReference>
<dbReference type="PANTHER" id="PTHR23501:SF155">
    <property type="entry name" value="EFFLUX PUMP AFOB"/>
    <property type="match status" value="1"/>
</dbReference>
<feature type="compositionally biased region" description="Low complexity" evidence="5">
    <location>
        <begin position="1"/>
        <end position="14"/>
    </location>
</feature>
<protein>
    <submittedName>
        <fullName evidence="8">MFS general substrate transporter</fullName>
    </submittedName>
</protein>
<dbReference type="PANTHER" id="PTHR23501">
    <property type="entry name" value="MAJOR FACILITATOR SUPERFAMILY"/>
    <property type="match status" value="1"/>
</dbReference>
<evidence type="ECO:0000256" key="5">
    <source>
        <dbReference type="SAM" id="MobiDB-lite"/>
    </source>
</evidence>
<dbReference type="Proteomes" id="UP000800092">
    <property type="component" value="Unassembled WGS sequence"/>
</dbReference>
<dbReference type="PRINTS" id="PR01036">
    <property type="entry name" value="TCRTETB"/>
</dbReference>
<comment type="subcellular location">
    <subcellularLocation>
        <location evidence="1">Membrane</location>
        <topology evidence="1">Multi-pass membrane protein</topology>
    </subcellularLocation>
</comment>
<evidence type="ECO:0000313" key="8">
    <source>
        <dbReference type="EMBL" id="KAF2228775.1"/>
    </source>
</evidence>
<feature type="transmembrane region" description="Helical" evidence="6">
    <location>
        <begin position="181"/>
        <end position="200"/>
    </location>
</feature>
<feature type="transmembrane region" description="Helical" evidence="6">
    <location>
        <begin position="520"/>
        <end position="541"/>
    </location>
</feature>
<organism evidence="8 9">
    <name type="scientific">Viridothelium virens</name>
    <name type="common">Speckled blister lichen</name>
    <name type="synonym">Trypethelium virens</name>
    <dbReference type="NCBI Taxonomy" id="1048519"/>
    <lineage>
        <taxon>Eukaryota</taxon>
        <taxon>Fungi</taxon>
        <taxon>Dikarya</taxon>
        <taxon>Ascomycota</taxon>
        <taxon>Pezizomycotina</taxon>
        <taxon>Dothideomycetes</taxon>
        <taxon>Dothideomycetes incertae sedis</taxon>
        <taxon>Trypetheliales</taxon>
        <taxon>Trypetheliaceae</taxon>
        <taxon>Viridothelium</taxon>
    </lineage>
</organism>
<keyword evidence="4 6" id="KW-0472">Membrane</keyword>
<evidence type="ECO:0000256" key="2">
    <source>
        <dbReference type="ARBA" id="ARBA00022692"/>
    </source>
</evidence>
<dbReference type="AlphaFoldDB" id="A0A6A6GSR0"/>
<feature type="transmembrane region" description="Helical" evidence="6">
    <location>
        <begin position="121"/>
        <end position="139"/>
    </location>
</feature>
<feature type="domain" description="Major facilitator superfamily (MFS) profile" evidence="7">
    <location>
        <begin position="55"/>
        <end position="544"/>
    </location>
</feature>
<dbReference type="EMBL" id="ML991893">
    <property type="protein sequence ID" value="KAF2228775.1"/>
    <property type="molecule type" value="Genomic_DNA"/>
</dbReference>
<dbReference type="SUPFAM" id="SSF103473">
    <property type="entry name" value="MFS general substrate transporter"/>
    <property type="match status" value="1"/>
</dbReference>
<feature type="transmembrane region" description="Helical" evidence="6">
    <location>
        <begin position="251"/>
        <end position="270"/>
    </location>
</feature>
<dbReference type="PROSITE" id="PS50850">
    <property type="entry name" value="MFS"/>
    <property type="match status" value="1"/>
</dbReference>
<dbReference type="OrthoDB" id="10021397at2759"/>
<dbReference type="InterPro" id="IPR036259">
    <property type="entry name" value="MFS_trans_sf"/>
</dbReference>
<evidence type="ECO:0000256" key="1">
    <source>
        <dbReference type="ARBA" id="ARBA00004141"/>
    </source>
</evidence>
<evidence type="ECO:0000256" key="3">
    <source>
        <dbReference type="ARBA" id="ARBA00022989"/>
    </source>
</evidence>
<feature type="transmembrane region" description="Helical" evidence="6">
    <location>
        <begin position="352"/>
        <end position="371"/>
    </location>
</feature>
<accession>A0A6A6GSR0</accession>
<dbReference type="FunFam" id="1.20.1250.20:FF:000196">
    <property type="entry name" value="MFS toxin efflux pump (AflT)"/>
    <property type="match status" value="1"/>
</dbReference>
<feature type="transmembrane region" description="Helical" evidence="6">
    <location>
        <begin position="53"/>
        <end position="78"/>
    </location>
</feature>
<feature type="region of interest" description="Disordered" evidence="5">
    <location>
        <begin position="1"/>
        <end position="45"/>
    </location>
</feature>
<gene>
    <name evidence="8" type="ORF">EV356DRAFT_537805</name>
</gene>
<feature type="transmembrane region" description="Helical" evidence="6">
    <location>
        <begin position="413"/>
        <end position="435"/>
    </location>
</feature>
<feature type="transmembrane region" description="Helical" evidence="6">
    <location>
        <begin position="145"/>
        <end position="169"/>
    </location>
</feature>
<feature type="transmembrane region" description="Helical" evidence="6">
    <location>
        <begin position="90"/>
        <end position="109"/>
    </location>
</feature>
<reference evidence="8" key="1">
    <citation type="journal article" date="2020" name="Stud. Mycol.">
        <title>101 Dothideomycetes genomes: a test case for predicting lifestyles and emergence of pathogens.</title>
        <authorList>
            <person name="Haridas S."/>
            <person name="Albert R."/>
            <person name="Binder M."/>
            <person name="Bloem J."/>
            <person name="Labutti K."/>
            <person name="Salamov A."/>
            <person name="Andreopoulos B."/>
            <person name="Baker S."/>
            <person name="Barry K."/>
            <person name="Bills G."/>
            <person name="Bluhm B."/>
            <person name="Cannon C."/>
            <person name="Castanera R."/>
            <person name="Culley D."/>
            <person name="Daum C."/>
            <person name="Ezra D."/>
            <person name="Gonzalez J."/>
            <person name="Henrissat B."/>
            <person name="Kuo A."/>
            <person name="Liang C."/>
            <person name="Lipzen A."/>
            <person name="Lutzoni F."/>
            <person name="Magnuson J."/>
            <person name="Mondo S."/>
            <person name="Nolan M."/>
            <person name="Ohm R."/>
            <person name="Pangilinan J."/>
            <person name="Park H.-J."/>
            <person name="Ramirez L."/>
            <person name="Alfaro M."/>
            <person name="Sun H."/>
            <person name="Tritt A."/>
            <person name="Yoshinaga Y."/>
            <person name="Zwiers L.-H."/>
            <person name="Turgeon B."/>
            <person name="Goodwin S."/>
            <person name="Spatafora J."/>
            <person name="Crous P."/>
            <person name="Grigoriev I."/>
        </authorList>
    </citation>
    <scope>NUCLEOTIDE SEQUENCE</scope>
    <source>
        <strain evidence="8">Tuck. ex Michener</strain>
    </source>
</reference>
<dbReference type="InterPro" id="IPR020846">
    <property type="entry name" value="MFS_dom"/>
</dbReference>